<dbReference type="GO" id="GO:0016491">
    <property type="term" value="F:oxidoreductase activity"/>
    <property type="evidence" value="ECO:0007669"/>
    <property type="project" value="InterPro"/>
</dbReference>
<dbReference type="InterPro" id="IPR050281">
    <property type="entry name" value="Flavin_monoamine_oxidase"/>
</dbReference>
<evidence type="ECO:0000259" key="2">
    <source>
        <dbReference type="Pfam" id="PF01593"/>
    </source>
</evidence>
<proteinExistence type="predicted"/>
<dbReference type="SUPFAM" id="SSF51905">
    <property type="entry name" value="FAD/NAD(P)-binding domain"/>
    <property type="match status" value="1"/>
</dbReference>
<dbReference type="OrthoDB" id="5046242at2759"/>
<evidence type="ECO:0000313" key="4">
    <source>
        <dbReference type="Proteomes" id="UP000703269"/>
    </source>
</evidence>
<evidence type="ECO:0000313" key="3">
    <source>
        <dbReference type="EMBL" id="GJE95734.1"/>
    </source>
</evidence>
<dbReference type="InterPro" id="IPR002937">
    <property type="entry name" value="Amino_oxidase"/>
</dbReference>
<name>A0A9P3GLN2_9APHY</name>
<comment type="caution">
    <text evidence="3">The sequence shown here is derived from an EMBL/GenBank/DDBJ whole genome shotgun (WGS) entry which is preliminary data.</text>
</comment>
<evidence type="ECO:0000256" key="1">
    <source>
        <dbReference type="SAM" id="SignalP"/>
    </source>
</evidence>
<dbReference type="GO" id="GO:0006598">
    <property type="term" value="P:polyamine catabolic process"/>
    <property type="evidence" value="ECO:0007669"/>
    <property type="project" value="TreeGrafter"/>
</dbReference>
<dbReference type="Gene3D" id="3.50.50.60">
    <property type="entry name" value="FAD/NAD(P)-binding domain"/>
    <property type="match status" value="1"/>
</dbReference>
<feature type="domain" description="Amine oxidase" evidence="2">
    <location>
        <begin position="45"/>
        <end position="484"/>
    </location>
</feature>
<protein>
    <submittedName>
        <fullName evidence="3">Amine oxidase</fullName>
    </submittedName>
</protein>
<accession>A0A9P3GLN2</accession>
<sequence>MHFPTPLSLLLLGAGALALPASPQAPLSVPHAPKDAQVLVLGGGMAGITAARALHAAGVTDVVVVEAGAELGGRMQSHRFGARGREYTVELGANWVQGTRRGDGPENPVWTLAKKHGLKTQKSKYFDGLTTYNESGQVDFRHHVKASSKNFDRLVASAGMRVPEGLVDASARTGYSLTGSHPHTAEEMAAEYYQFDWEFTTSPEESSWLACAWNNNHTFDTFSEVNLMSLDGRGFKTLVQAEAAAFLKPSQIRLNSVVTRIKYDAHGVEVTLADDTTLTAEYVICTFSLGVLQHGDVEFEPALPSWKVEAIHSMTMGEYTKIFLQFPENFWFPTETALFASRTRGRYPVWQSLDHAHFLPGSGILFGTVTGAFARRIAALPRAQVLQEVLDTLRTMFPGRAIPPPDAFFYKPWGADPRFRGAYATWPPGFVAEHHVNLRADVGAWGVAGADAQGRGQEAGRVWFAGEAGSLRYFGYLHGAYFEGADIGARVAQCVLRRGDCRGLEHVEVVRNVRPYGGV</sequence>
<dbReference type="AlphaFoldDB" id="A0A9P3GLN2"/>
<dbReference type="PANTHER" id="PTHR10742">
    <property type="entry name" value="FLAVIN MONOAMINE OXIDASE"/>
    <property type="match status" value="1"/>
</dbReference>
<dbReference type="InterPro" id="IPR036188">
    <property type="entry name" value="FAD/NAD-bd_sf"/>
</dbReference>
<dbReference type="Pfam" id="PF01593">
    <property type="entry name" value="Amino_oxidase"/>
    <property type="match status" value="1"/>
</dbReference>
<reference evidence="3 4" key="1">
    <citation type="submission" date="2021-08" db="EMBL/GenBank/DDBJ databases">
        <title>Draft Genome Sequence of Phanerochaete sordida strain YK-624.</title>
        <authorList>
            <person name="Mori T."/>
            <person name="Dohra H."/>
            <person name="Suzuki T."/>
            <person name="Kawagishi H."/>
            <person name="Hirai H."/>
        </authorList>
    </citation>
    <scope>NUCLEOTIDE SEQUENCE [LARGE SCALE GENOMIC DNA]</scope>
    <source>
        <strain evidence="3 4">YK-624</strain>
    </source>
</reference>
<dbReference type="PANTHER" id="PTHR10742:SF313">
    <property type="entry name" value="AMINE OXIDASE"/>
    <property type="match status" value="1"/>
</dbReference>
<keyword evidence="4" id="KW-1185">Reference proteome</keyword>
<feature type="chain" id="PRO_5040176237" evidence="1">
    <location>
        <begin position="19"/>
        <end position="519"/>
    </location>
</feature>
<dbReference type="EMBL" id="BPQB01000052">
    <property type="protein sequence ID" value="GJE95734.1"/>
    <property type="molecule type" value="Genomic_DNA"/>
</dbReference>
<organism evidence="3 4">
    <name type="scientific">Phanerochaete sordida</name>
    <dbReference type="NCBI Taxonomy" id="48140"/>
    <lineage>
        <taxon>Eukaryota</taxon>
        <taxon>Fungi</taxon>
        <taxon>Dikarya</taxon>
        <taxon>Basidiomycota</taxon>
        <taxon>Agaricomycotina</taxon>
        <taxon>Agaricomycetes</taxon>
        <taxon>Polyporales</taxon>
        <taxon>Phanerochaetaceae</taxon>
        <taxon>Phanerochaete</taxon>
    </lineage>
</organism>
<dbReference type="Proteomes" id="UP000703269">
    <property type="component" value="Unassembled WGS sequence"/>
</dbReference>
<keyword evidence="1" id="KW-0732">Signal</keyword>
<feature type="signal peptide" evidence="1">
    <location>
        <begin position="1"/>
        <end position="18"/>
    </location>
</feature>
<dbReference type="SUPFAM" id="SSF54373">
    <property type="entry name" value="FAD-linked reductases, C-terminal domain"/>
    <property type="match status" value="1"/>
</dbReference>
<gene>
    <name evidence="3" type="ORF">PsYK624_119200</name>
</gene>
<dbReference type="Gene3D" id="3.90.660.10">
    <property type="match status" value="1"/>
</dbReference>